<dbReference type="PANTHER" id="PTHR11132">
    <property type="entry name" value="SOLUTE CARRIER FAMILY 35"/>
    <property type="match status" value="1"/>
</dbReference>
<name>A0A7J7IHK9_9RHOD</name>
<dbReference type="InterPro" id="IPR004853">
    <property type="entry name" value="Sugar_P_trans_dom"/>
</dbReference>
<keyword evidence="4 5" id="KW-0472">Membrane</keyword>
<evidence type="ECO:0000313" key="8">
    <source>
        <dbReference type="Proteomes" id="UP000530660"/>
    </source>
</evidence>
<dbReference type="SUPFAM" id="SSF103481">
    <property type="entry name" value="Multidrug resistance efflux transporter EmrE"/>
    <property type="match status" value="2"/>
</dbReference>
<keyword evidence="3 5" id="KW-1133">Transmembrane helix</keyword>
<feature type="transmembrane region" description="Helical" evidence="5">
    <location>
        <begin position="210"/>
        <end position="229"/>
    </location>
</feature>
<evidence type="ECO:0000256" key="3">
    <source>
        <dbReference type="ARBA" id="ARBA00022989"/>
    </source>
</evidence>
<dbReference type="GO" id="GO:0016020">
    <property type="term" value="C:membrane"/>
    <property type="evidence" value="ECO:0007669"/>
    <property type="project" value="UniProtKB-SubCell"/>
</dbReference>
<dbReference type="EMBL" id="VWRR01000009">
    <property type="protein sequence ID" value="KAF6002595.1"/>
    <property type="molecule type" value="Genomic_DNA"/>
</dbReference>
<evidence type="ECO:0000313" key="7">
    <source>
        <dbReference type="EMBL" id="KAF6002595.1"/>
    </source>
</evidence>
<dbReference type="Pfam" id="PF03151">
    <property type="entry name" value="TPT"/>
    <property type="match status" value="1"/>
</dbReference>
<dbReference type="AlphaFoldDB" id="A0A7J7IHK9"/>
<sequence length="394" mass="42804">MKPAFVSILCGAGQRRLSGAAACFSPGFISSQARPIHRTLLAKRRLDRNFDDEHRHGGRSHLPTLRMAASDPAAGGTNAPANVSSDLGRKLVLTFYVACWYAANIGFNIVNKTLMKSFPLFVSVTAVQMLAGATISLFLWGTRMHRFQRATPADLRKIYPLALAHLLGNLFTNFSLRQMAVSFTHVVKASEPFFSVVLAKMFIPGTSFSWPIYASLIPIVFGVVIASVSEVSFNWPGFLTAVASNVSFQSRNVLSKKFMKGVDFDDINLFGWISCLAAATALPLALIVDSTKYAGVWSAASTTIGGVSLLGMLAFCGLLHYLYNQFSYLVLHRVSAVTHSIGNTVKRVAVIVSSVLFFRNPVSRQNVIGTIIALAGVAIYSQVKTIRGDKRKTA</sequence>
<evidence type="ECO:0000256" key="4">
    <source>
        <dbReference type="ARBA" id="ARBA00023136"/>
    </source>
</evidence>
<evidence type="ECO:0000256" key="2">
    <source>
        <dbReference type="ARBA" id="ARBA00022692"/>
    </source>
</evidence>
<keyword evidence="8" id="KW-1185">Reference proteome</keyword>
<dbReference type="OrthoDB" id="6418713at2759"/>
<proteinExistence type="predicted"/>
<feature type="transmembrane region" description="Helical" evidence="5">
    <location>
        <begin position="300"/>
        <end position="323"/>
    </location>
</feature>
<evidence type="ECO:0000256" key="5">
    <source>
        <dbReference type="SAM" id="Phobius"/>
    </source>
</evidence>
<evidence type="ECO:0000256" key="1">
    <source>
        <dbReference type="ARBA" id="ARBA00004141"/>
    </source>
</evidence>
<accession>A0A7J7IHK9</accession>
<reference evidence="7 8" key="1">
    <citation type="journal article" date="2020" name="J. Phycol.">
        <title>Comparative genome analysis reveals Cyanidiococcus gen. nov., a new extremophilic red algal genus sister to Cyanidioschyzon (Cyanidioschyzonaceae, Rhodophyta).</title>
        <authorList>
            <person name="Liu S.-L."/>
            <person name="Chiang Y.-R."/>
            <person name="Yoon H.S."/>
            <person name="Fu H.-Y."/>
        </authorList>
    </citation>
    <scope>NUCLEOTIDE SEQUENCE [LARGE SCALE GENOMIC DNA]</scope>
    <source>
        <strain evidence="7 8">THAL066</strain>
    </source>
</reference>
<feature type="transmembrane region" description="Helical" evidence="5">
    <location>
        <begin position="269"/>
        <end position="288"/>
    </location>
</feature>
<dbReference type="InterPro" id="IPR037185">
    <property type="entry name" value="EmrE-like"/>
</dbReference>
<protein>
    <recommendedName>
        <fullName evidence="6">Sugar phosphate transporter domain-containing protein</fullName>
    </recommendedName>
</protein>
<organism evidence="7 8">
    <name type="scientific">Cyanidiococcus yangmingshanensis</name>
    <dbReference type="NCBI Taxonomy" id="2690220"/>
    <lineage>
        <taxon>Eukaryota</taxon>
        <taxon>Rhodophyta</taxon>
        <taxon>Bangiophyceae</taxon>
        <taxon>Cyanidiales</taxon>
        <taxon>Cyanidiaceae</taxon>
        <taxon>Cyanidiococcus</taxon>
    </lineage>
</organism>
<comment type="caution">
    <text evidence="7">The sequence shown here is derived from an EMBL/GenBank/DDBJ whole genome shotgun (WGS) entry which is preliminary data.</text>
</comment>
<feature type="transmembrane region" description="Helical" evidence="5">
    <location>
        <begin position="91"/>
        <end position="110"/>
    </location>
</feature>
<comment type="subcellular location">
    <subcellularLocation>
        <location evidence="1">Membrane</location>
        <topology evidence="1">Multi-pass membrane protein</topology>
    </subcellularLocation>
</comment>
<dbReference type="InterPro" id="IPR050186">
    <property type="entry name" value="TPT_transporter"/>
</dbReference>
<gene>
    <name evidence="7" type="ORF">F1559_000120</name>
</gene>
<feature type="transmembrane region" description="Helical" evidence="5">
    <location>
        <begin position="117"/>
        <end position="138"/>
    </location>
</feature>
<feature type="transmembrane region" description="Helical" evidence="5">
    <location>
        <begin position="366"/>
        <end position="383"/>
    </location>
</feature>
<dbReference type="Proteomes" id="UP000530660">
    <property type="component" value="Unassembled WGS sequence"/>
</dbReference>
<feature type="domain" description="Sugar phosphate transporter" evidence="6">
    <location>
        <begin position="92"/>
        <end position="381"/>
    </location>
</feature>
<evidence type="ECO:0000259" key="6">
    <source>
        <dbReference type="Pfam" id="PF03151"/>
    </source>
</evidence>
<keyword evidence="2 5" id="KW-0812">Transmembrane</keyword>